<reference evidence="2" key="1">
    <citation type="journal article" date="2014" name="Front. Microbiol.">
        <title>High frequency of phylogenetically diverse reductive dehalogenase-homologous genes in deep subseafloor sedimentary metagenomes.</title>
        <authorList>
            <person name="Kawai M."/>
            <person name="Futagami T."/>
            <person name="Toyoda A."/>
            <person name="Takaki Y."/>
            <person name="Nishi S."/>
            <person name="Hori S."/>
            <person name="Arai W."/>
            <person name="Tsubouchi T."/>
            <person name="Morono Y."/>
            <person name="Uchiyama I."/>
            <person name="Ito T."/>
            <person name="Fujiyama A."/>
            <person name="Inagaki F."/>
            <person name="Takami H."/>
        </authorList>
    </citation>
    <scope>NUCLEOTIDE SEQUENCE</scope>
    <source>
        <strain evidence="2">Expedition CK06-06</strain>
    </source>
</reference>
<gene>
    <name evidence="2" type="ORF">S06H3_43121</name>
</gene>
<proteinExistence type="predicted"/>
<organism evidence="2">
    <name type="scientific">marine sediment metagenome</name>
    <dbReference type="NCBI Taxonomy" id="412755"/>
    <lineage>
        <taxon>unclassified sequences</taxon>
        <taxon>metagenomes</taxon>
        <taxon>ecological metagenomes</taxon>
    </lineage>
</organism>
<keyword evidence="1" id="KW-0812">Transmembrane</keyword>
<dbReference type="AlphaFoldDB" id="X1NJ53"/>
<evidence type="ECO:0000256" key="1">
    <source>
        <dbReference type="SAM" id="Phobius"/>
    </source>
</evidence>
<feature type="non-terminal residue" evidence="2">
    <location>
        <position position="1"/>
    </location>
</feature>
<keyword evidence="1" id="KW-1133">Transmembrane helix</keyword>
<name>X1NJ53_9ZZZZ</name>
<sequence>EEAEILEYSFLFVLIPLFSPLAWYYNYLYSHSGYRFSDKLH</sequence>
<protein>
    <submittedName>
        <fullName evidence="2">Uncharacterized protein</fullName>
    </submittedName>
</protein>
<accession>X1NJ53</accession>
<dbReference type="EMBL" id="BARV01026712">
    <property type="protein sequence ID" value="GAI44037.1"/>
    <property type="molecule type" value="Genomic_DNA"/>
</dbReference>
<comment type="caution">
    <text evidence="2">The sequence shown here is derived from an EMBL/GenBank/DDBJ whole genome shotgun (WGS) entry which is preliminary data.</text>
</comment>
<evidence type="ECO:0000313" key="2">
    <source>
        <dbReference type="EMBL" id="GAI44037.1"/>
    </source>
</evidence>
<keyword evidence="1" id="KW-0472">Membrane</keyword>
<feature type="transmembrane region" description="Helical" evidence="1">
    <location>
        <begin position="6"/>
        <end position="25"/>
    </location>
</feature>